<sequence>MILDLSELCICIVVLVLALALALIAASGLERQEFKFKFQFHYRNHLSTPRKSRRIGFIQNHTIFGAVVRPPRSVI</sequence>
<name>A0A9P6E476_9AGAR</name>
<evidence type="ECO:0000313" key="2">
    <source>
        <dbReference type="Proteomes" id="UP000807306"/>
    </source>
</evidence>
<accession>A0A9P6E476</accession>
<reference evidence="1" key="1">
    <citation type="submission" date="2020-11" db="EMBL/GenBank/DDBJ databases">
        <authorList>
            <consortium name="DOE Joint Genome Institute"/>
            <person name="Ahrendt S."/>
            <person name="Riley R."/>
            <person name="Andreopoulos W."/>
            <person name="Labutti K."/>
            <person name="Pangilinan J."/>
            <person name="Ruiz-Duenas F.J."/>
            <person name="Barrasa J.M."/>
            <person name="Sanchez-Garcia M."/>
            <person name="Camarero S."/>
            <person name="Miyauchi S."/>
            <person name="Serrano A."/>
            <person name="Linde D."/>
            <person name="Babiker R."/>
            <person name="Drula E."/>
            <person name="Ayuso-Fernandez I."/>
            <person name="Pacheco R."/>
            <person name="Padilla G."/>
            <person name="Ferreira P."/>
            <person name="Barriuso J."/>
            <person name="Kellner H."/>
            <person name="Castanera R."/>
            <person name="Alfaro M."/>
            <person name="Ramirez L."/>
            <person name="Pisabarro A.G."/>
            <person name="Kuo A."/>
            <person name="Tritt A."/>
            <person name="Lipzen A."/>
            <person name="He G."/>
            <person name="Yan M."/>
            <person name="Ng V."/>
            <person name="Cullen D."/>
            <person name="Martin F."/>
            <person name="Rosso M.-N."/>
            <person name="Henrissat B."/>
            <person name="Hibbett D."/>
            <person name="Martinez A.T."/>
            <person name="Grigoriev I.V."/>
        </authorList>
    </citation>
    <scope>NUCLEOTIDE SEQUENCE</scope>
    <source>
        <strain evidence="1">CBS 506.95</strain>
    </source>
</reference>
<gene>
    <name evidence="1" type="ORF">CPB83DRAFT_864744</name>
</gene>
<dbReference type="AlphaFoldDB" id="A0A9P6E476"/>
<proteinExistence type="predicted"/>
<comment type="caution">
    <text evidence="1">The sequence shown here is derived from an EMBL/GenBank/DDBJ whole genome shotgun (WGS) entry which is preliminary data.</text>
</comment>
<dbReference type="EMBL" id="MU157954">
    <property type="protein sequence ID" value="KAF9522246.1"/>
    <property type="molecule type" value="Genomic_DNA"/>
</dbReference>
<dbReference type="Proteomes" id="UP000807306">
    <property type="component" value="Unassembled WGS sequence"/>
</dbReference>
<organism evidence="1 2">
    <name type="scientific">Crepidotus variabilis</name>
    <dbReference type="NCBI Taxonomy" id="179855"/>
    <lineage>
        <taxon>Eukaryota</taxon>
        <taxon>Fungi</taxon>
        <taxon>Dikarya</taxon>
        <taxon>Basidiomycota</taxon>
        <taxon>Agaricomycotina</taxon>
        <taxon>Agaricomycetes</taxon>
        <taxon>Agaricomycetidae</taxon>
        <taxon>Agaricales</taxon>
        <taxon>Agaricineae</taxon>
        <taxon>Crepidotaceae</taxon>
        <taxon>Crepidotus</taxon>
    </lineage>
</organism>
<evidence type="ECO:0000313" key="1">
    <source>
        <dbReference type="EMBL" id="KAF9522246.1"/>
    </source>
</evidence>
<keyword evidence="2" id="KW-1185">Reference proteome</keyword>
<protein>
    <submittedName>
        <fullName evidence="1">Uncharacterized protein</fullName>
    </submittedName>
</protein>